<reference evidence="2" key="1">
    <citation type="submission" date="2015-10" db="EMBL/GenBank/DDBJ databases">
        <authorList>
            <person name="Lehtovirta-Morley L.E."/>
            <person name="Vieille C."/>
        </authorList>
    </citation>
    <scope>NUCLEOTIDE SEQUENCE [LARGE SCALE GENOMIC DNA]</scope>
</reference>
<organism evidence="1 2">
    <name type="scientific">Nitrosotalea devaniterrae</name>
    <dbReference type="NCBI Taxonomy" id="1078905"/>
    <lineage>
        <taxon>Archaea</taxon>
        <taxon>Nitrososphaerota</taxon>
        <taxon>Nitrososphaeria</taxon>
        <taxon>Nitrosotaleales</taxon>
        <taxon>Nitrosotaleaceae</taxon>
        <taxon>Nitrosotalea</taxon>
    </lineage>
</organism>
<name>A0A128A4M5_9ARCH</name>
<accession>A0A128A4M5</accession>
<gene>
    <name evidence="1" type="ORF">NDEV_1507</name>
</gene>
<protein>
    <submittedName>
        <fullName evidence="1">Gas vesicle protein GvpG</fullName>
    </submittedName>
</protein>
<dbReference type="KEGG" id="ndv:NDEV_1507"/>
<dbReference type="Proteomes" id="UP000196239">
    <property type="component" value="Chromosome 1"/>
</dbReference>
<dbReference type="EMBL" id="LN890280">
    <property type="protein sequence ID" value="CUR52272.1"/>
    <property type="molecule type" value="Genomic_DNA"/>
</dbReference>
<evidence type="ECO:0000313" key="1">
    <source>
        <dbReference type="EMBL" id="CUR52272.1"/>
    </source>
</evidence>
<sequence length="73" mass="8530">MLITFLIMKLTFGSILNECNRLALEADKAERARWIKTRLIRLRTDYEKGVIDDKAYAIREEEILKDLRSGAET</sequence>
<evidence type="ECO:0000313" key="2">
    <source>
        <dbReference type="Proteomes" id="UP000196239"/>
    </source>
</evidence>
<proteinExistence type="predicted"/>
<dbReference type="AlphaFoldDB" id="A0A128A4M5"/>
<keyword evidence="2" id="KW-1185">Reference proteome</keyword>